<comment type="catalytic activity">
    <reaction evidence="5">
        <text>DNA(n) + a 2'-deoxyribonucleoside 5'-triphosphate = DNA(n+1) + diphosphate</text>
        <dbReference type="Rhea" id="RHEA:22508"/>
        <dbReference type="Rhea" id="RHEA-COMP:17339"/>
        <dbReference type="Rhea" id="RHEA-COMP:17340"/>
        <dbReference type="ChEBI" id="CHEBI:33019"/>
        <dbReference type="ChEBI" id="CHEBI:61560"/>
        <dbReference type="ChEBI" id="CHEBI:173112"/>
        <dbReference type="EC" id="2.7.7.7"/>
    </reaction>
</comment>
<name>A0ABV3Z4J1_9PROT</name>
<proteinExistence type="predicted"/>
<dbReference type="InterPro" id="IPR001126">
    <property type="entry name" value="UmuC"/>
</dbReference>
<evidence type="ECO:0000256" key="4">
    <source>
        <dbReference type="ARBA" id="ARBA00025589"/>
    </source>
</evidence>
<evidence type="ECO:0000256" key="3">
    <source>
        <dbReference type="ARBA" id="ARBA00022763"/>
    </source>
</evidence>
<sequence>MRRVLSLWLPQLPLDRRVRIGDLRTEGPFAIIAEMKNAWRLTHVNRPARRAGIAEGLSLPDARAICPDLFVEPADEIRDAALLRALWRWADCLSPRVSIDPPDGLLLDISGCAHLFGGEGAMGRHTRQRLGDMQIHTRIGIADTKGAARALSRFGKTGVAIAAPGKTNEALKDLPIAALDAEGDIASELARTGLKTIGQLYSVKSSELARRFGLDLTRALGCTLGQEPDPLTPAAADPIYAARMTLPEPIGLKSQIEDVLKRLAASVCGRLEAEQKGARRYLLTVRCVDTGDHVLSVGFARPCAEPASVLQQFSHSLDQLKIEFGADWFRLVAEHVEPIHPKQSTLGKEAQEEDNTARIISMLGNRLGFDHVRKFQPCDAHLPEREFESMEAVDKEFDPVWKQAPRKRPLRLYKTPERLRALEPGRPPKQFEWRRKSYATKSAKGPERLTAEWWREGDMKTRDYWAVQTANGARLWLLTYPGEAEPNWYVAGKFP</sequence>
<dbReference type="Proteomes" id="UP001560685">
    <property type="component" value="Unassembled WGS sequence"/>
</dbReference>
<organism evidence="8 9">
    <name type="scientific">Hyphococcus lacteus</name>
    <dbReference type="NCBI Taxonomy" id="3143536"/>
    <lineage>
        <taxon>Bacteria</taxon>
        <taxon>Pseudomonadati</taxon>
        <taxon>Pseudomonadota</taxon>
        <taxon>Alphaproteobacteria</taxon>
        <taxon>Parvularculales</taxon>
        <taxon>Parvularculaceae</taxon>
        <taxon>Hyphococcus</taxon>
    </lineage>
</organism>
<reference evidence="8 9" key="1">
    <citation type="submission" date="2024-05" db="EMBL/GenBank/DDBJ databases">
        <title>Three bacterial strains, DH-69, EH-24, and ECK-19 isolated from coastal sediments.</title>
        <authorList>
            <person name="Ye Y.-Q."/>
            <person name="Du Z.-J."/>
        </authorList>
    </citation>
    <scope>NUCLEOTIDE SEQUENCE [LARGE SCALE GENOMIC DNA]</scope>
    <source>
        <strain evidence="8 9">ECK-19</strain>
    </source>
</reference>
<evidence type="ECO:0000256" key="2">
    <source>
        <dbReference type="ARBA" id="ARBA00012417"/>
    </source>
</evidence>
<evidence type="ECO:0000256" key="1">
    <source>
        <dbReference type="ARBA" id="ARBA00011245"/>
    </source>
</evidence>
<feature type="domain" description="DNA polymerase Y-family little finger" evidence="7">
    <location>
        <begin position="242"/>
        <end position="321"/>
    </location>
</feature>
<dbReference type="SUPFAM" id="SSF56672">
    <property type="entry name" value="DNA/RNA polymerases"/>
    <property type="match status" value="1"/>
</dbReference>
<dbReference type="PANTHER" id="PTHR35369">
    <property type="entry name" value="BLR3025 PROTEIN-RELATED"/>
    <property type="match status" value="1"/>
</dbReference>
<dbReference type="PANTHER" id="PTHR35369:SF2">
    <property type="entry name" value="BLR3025 PROTEIN"/>
    <property type="match status" value="1"/>
</dbReference>
<dbReference type="EMBL" id="JBEHZE010000001">
    <property type="protein sequence ID" value="MEX6633725.1"/>
    <property type="molecule type" value="Genomic_DNA"/>
</dbReference>
<accession>A0ABV3Z4J1</accession>
<evidence type="ECO:0000259" key="6">
    <source>
        <dbReference type="Pfam" id="PF00817"/>
    </source>
</evidence>
<dbReference type="CDD" id="cd03468">
    <property type="entry name" value="PolY_like"/>
    <property type="match status" value="1"/>
</dbReference>
<evidence type="ECO:0000259" key="7">
    <source>
        <dbReference type="Pfam" id="PF11799"/>
    </source>
</evidence>
<comment type="subunit">
    <text evidence="1">Monomer.</text>
</comment>
<dbReference type="InterPro" id="IPR017961">
    <property type="entry name" value="DNA_pol_Y-fam_little_finger"/>
</dbReference>
<evidence type="ECO:0000313" key="9">
    <source>
        <dbReference type="Proteomes" id="UP001560685"/>
    </source>
</evidence>
<comment type="function">
    <text evidence="4">Poorly processive, error-prone DNA polymerase involved in untargeted mutagenesis. Copies undamaged DNA at stalled replication forks, which arise in vivo from mismatched or misaligned primer ends. These misaligned primers can be extended by PolIV. Exhibits no 3'-5' exonuclease (proofreading) activity. May be involved in translesional synthesis, in conjunction with the beta clamp from PolIII.</text>
</comment>
<dbReference type="Pfam" id="PF00817">
    <property type="entry name" value="IMS"/>
    <property type="match status" value="1"/>
</dbReference>
<protein>
    <recommendedName>
        <fullName evidence="2">DNA-directed DNA polymerase</fullName>
        <ecNumber evidence="2">2.7.7.7</ecNumber>
    </recommendedName>
</protein>
<keyword evidence="9" id="KW-1185">Reference proteome</keyword>
<dbReference type="EC" id="2.7.7.7" evidence="2"/>
<keyword evidence="3" id="KW-0227">DNA damage</keyword>
<gene>
    <name evidence="8" type="ORF">ABFZ84_09225</name>
</gene>
<dbReference type="Pfam" id="PF11799">
    <property type="entry name" value="IMS_C"/>
    <property type="match status" value="1"/>
</dbReference>
<dbReference type="InterPro" id="IPR043502">
    <property type="entry name" value="DNA/RNA_pol_sf"/>
</dbReference>
<comment type="caution">
    <text evidence="8">The sequence shown here is derived from an EMBL/GenBank/DDBJ whole genome shotgun (WGS) entry which is preliminary data.</text>
</comment>
<dbReference type="RefSeq" id="WP_369313712.1">
    <property type="nucleotide sequence ID" value="NZ_JBEHZE010000001.1"/>
</dbReference>
<feature type="domain" description="UmuC" evidence="6">
    <location>
        <begin position="26"/>
        <end position="152"/>
    </location>
</feature>
<dbReference type="InterPro" id="IPR050356">
    <property type="entry name" value="SulA_CellDiv_inhibitor"/>
</dbReference>
<evidence type="ECO:0000256" key="5">
    <source>
        <dbReference type="ARBA" id="ARBA00049244"/>
    </source>
</evidence>
<evidence type="ECO:0000313" key="8">
    <source>
        <dbReference type="EMBL" id="MEX6633725.1"/>
    </source>
</evidence>